<comment type="caution">
    <text evidence="1">The sequence shown here is derived from an EMBL/GenBank/DDBJ whole genome shotgun (WGS) entry which is preliminary data.</text>
</comment>
<feature type="non-terminal residue" evidence="1">
    <location>
        <position position="1"/>
    </location>
</feature>
<sequence length="196" mass="22112">QFADEDSGGMEGSMRAYNTFQAEDELIRIREDIQWLEGYDESCLEGVERICILSEDWGYGLGDTTPFLASVWIGENKVEGIFHLKVVGTYPGKITGISGVMPLKTMKELVKTANQVHKQNGAYYEWGFCMDEIYFTVRDNQQLEKIKAGMIENGLLSSESSEFFQIRMDDRVLKEAVGPIESNLAQLEGSYLTFSS</sequence>
<dbReference type="AlphaFoldDB" id="J9FWM2"/>
<proteinExistence type="predicted"/>
<gene>
    <name evidence="1" type="ORF">EVA_17926</name>
</gene>
<dbReference type="EMBL" id="AMCI01006659">
    <property type="protein sequence ID" value="EJW93967.1"/>
    <property type="molecule type" value="Genomic_DNA"/>
</dbReference>
<evidence type="ECO:0000313" key="1">
    <source>
        <dbReference type="EMBL" id="EJW93967.1"/>
    </source>
</evidence>
<organism evidence="1">
    <name type="scientific">gut metagenome</name>
    <dbReference type="NCBI Taxonomy" id="749906"/>
    <lineage>
        <taxon>unclassified sequences</taxon>
        <taxon>metagenomes</taxon>
        <taxon>organismal metagenomes</taxon>
    </lineage>
</organism>
<accession>J9FWM2</accession>
<name>J9FWM2_9ZZZZ</name>
<protein>
    <submittedName>
        <fullName evidence="1">Uncharacterized protein</fullName>
    </submittedName>
</protein>
<reference evidence="1" key="1">
    <citation type="journal article" date="2012" name="PLoS ONE">
        <title>Gene sets for utilization of primary and secondary nutrition supplies in the distal gut of endangered iberian lynx.</title>
        <authorList>
            <person name="Alcaide M."/>
            <person name="Messina E."/>
            <person name="Richter M."/>
            <person name="Bargiela R."/>
            <person name="Peplies J."/>
            <person name="Huws S.A."/>
            <person name="Newbold C.J."/>
            <person name="Golyshin P.N."/>
            <person name="Simon M.A."/>
            <person name="Lopez G."/>
            <person name="Yakimov M.M."/>
            <person name="Ferrer M."/>
        </authorList>
    </citation>
    <scope>NUCLEOTIDE SEQUENCE</scope>
</reference>